<accession>A0A3M0A1L6</accession>
<evidence type="ECO:0000256" key="1">
    <source>
        <dbReference type="SAM" id="Phobius"/>
    </source>
</evidence>
<keyword evidence="1" id="KW-0812">Transmembrane</keyword>
<reference evidence="2 3" key="1">
    <citation type="submission" date="2018-10" db="EMBL/GenBank/DDBJ databases">
        <title>Genomic Encyclopedia of Type Strains, Phase IV (KMG-IV): sequencing the most valuable type-strain genomes for metagenomic binning, comparative biology and taxonomic classification.</title>
        <authorList>
            <person name="Goeker M."/>
        </authorList>
    </citation>
    <scope>NUCLEOTIDE SEQUENCE [LARGE SCALE GENOMIC DNA]</scope>
    <source>
        <strain evidence="2 3">DSM 25080</strain>
    </source>
</reference>
<dbReference type="AlphaFoldDB" id="A0A3M0A1L6"/>
<keyword evidence="1" id="KW-1133">Transmembrane helix</keyword>
<keyword evidence="1" id="KW-0472">Membrane</keyword>
<feature type="transmembrane region" description="Helical" evidence="1">
    <location>
        <begin position="39"/>
        <end position="56"/>
    </location>
</feature>
<evidence type="ECO:0000313" key="2">
    <source>
        <dbReference type="EMBL" id="RMA78863.1"/>
    </source>
</evidence>
<gene>
    <name evidence="2" type="ORF">DFR27_2202</name>
</gene>
<evidence type="ECO:0000313" key="3">
    <source>
        <dbReference type="Proteomes" id="UP000267187"/>
    </source>
</evidence>
<comment type="caution">
    <text evidence="2">The sequence shown here is derived from an EMBL/GenBank/DDBJ whole genome shotgun (WGS) entry which is preliminary data.</text>
</comment>
<name>A0A3M0A1L6_9GAMM</name>
<sequence>MNLLIILVVLFASLALLVTITKGTKPPSDQFIAKVRPWLFPLIMLALVIALISHWMK</sequence>
<proteinExistence type="predicted"/>
<dbReference type="RefSeq" id="WP_170150849.1">
    <property type="nucleotide sequence ID" value="NZ_REFJ01000005.1"/>
</dbReference>
<keyword evidence="3" id="KW-1185">Reference proteome</keyword>
<dbReference type="Proteomes" id="UP000267187">
    <property type="component" value="Unassembled WGS sequence"/>
</dbReference>
<organism evidence="2 3">
    <name type="scientific">Umboniibacter marinipuniceus</name>
    <dbReference type="NCBI Taxonomy" id="569599"/>
    <lineage>
        <taxon>Bacteria</taxon>
        <taxon>Pseudomonadati</taxon>
        <taxon>Pseudomonadota</taxon>
        <taxon>Gammaproteobacteria</taxon>
        <taxon>Cellvibrionales</taxon>
        <taxon>Cellvibrionaceae</taxon>
        <taxon>Umboniibacter</taxon>
    </lineage>
</organism>
<protein>
    <submittedName>
        <fullName evidence="2">Uncharacterized protein</fullName>
    </submittedName>
</protein>
<dbReference type="EMBL" id="REFJ01000005">
    <property type="protein sequence ID" value="RMA78863.1"/>
    <property type="molecule type" value="Genomic_DNA"/>
</dbReference>